<evidence type="ECO:0000259" key="2">
    <source>
        <dbReference type="Pfam" id="PF13391"/>
    </source>
</evidence>
<organism evidence="3 4">
    <name type="scientific">Gloeophyllum trabeum (strain ATCC 11539 / FP-39264 / Madison 617)</name>
    <name type="common">Brown rot fungus</name>
    <dbReference type="NCBI Taxonomy" id="670483"/>
    <lineage>
        <taxon>Eukaryota</taxon>
        <taxon>Fungi</taxon>
        <taxon>Dikarya</taxon>
        <taxon>Basidiomycota</taxon>
        <taxon>Agaricomycotina</taxon>
        <taxon>Agaricomycetes</taxon>
        <taxon>Gloeophyllales</taxon>
        <taxon>Gloeophyllaceae</taxon>
        <taxon>Gloeophyllum</taxon>
    </lineage>
</organism>
<gene>
    <name evidence="3" type="ORF">GLOTRDRAFT_95198</name>
</gene>
<feature type="domain" description="HNH nuclease" evidence="2">
    <location>
        <begin position="165"/>
        <end position="238"/>
    </location>
</feature>
<reference evidence="3 4" key="1">
    <citation type="journal article" date="2012" name="Science">
        <title>The Paleozoic origin of enzymatic lignin decomposition reconstructed from 31 fungal genomes.</title>
        <authorList>
            <person name="Floudas D."/>
            <person name="Binder M."/>
            <person name="Riley R."/>
            <person name="Barry K."/>
            <person name="Blanchette R.A."/>
            <person name="Henrissat B."/>
            <person name="Martinez A.T."/>
            <person name="Otillar R."/>
            <person name="Spatafora J.W."/>
            <person name="Yadav J.S."/>
            <person name="Aerts A."/>
            <person name="Benoit I."/>
            <person name="Boyd A."/>
            <person name="Carlson A."/>
            <person name="Copeland A."/>
            <person name="Coutinho P.M."/>
            <person name="de Vries R.P."/>
            <person name="Ferreira P."/>
            <person name="Findley K."/>
            <person name="Foster B."/>
            <person name="Gaskell J."/>
            <person name="Glotzer D."/>
            <person name="Gorecki P."/>
            <person name="Heitman J."/>
            <person name="Hesse C."/>
            <person name="Hori C."/>
            <person name="Igarashi K."/>
            <person name="Jurgens J.A."/>
            <person name="Kallen N."/>
            <person name="Kersten P."/>
            <person name="Kohler A."/>
            <person name="Kuees U."/>
            <person name="Kumar T.K.A."/>
            <person name="Kuo A."/>
            <person name="LaButti K."/>
            <person name="Larrondo L.F."/>
            <person name="Lindquist E."/>
            <person name="Ling A."/>
            <person name="Lombard V."/>
            <person name="Lucas S."/>
            <person name="Lundell T."/>
            <person name="Martin R."/>
            <person name="McLaughlin D.J."/>
            <person name="Morgenstern I."/>
            <person name="Morin E."/>
            <person name="Murat C."/>
            <person name="Nagy L.G."/>
            <person name="Nolan M."/>
            <person name="Ohm R.A."/>
            <person name="Patyshakuliyeva A."/>
            <person name="Rokas A."/>
            <person name="Ruiz-Duenas F.J."/>
            <person name="Sabat G."/>
            <person name="Salamov A."/>
            <person name="Samejima M."/>
            <person name="Schmutz J."/>
            <person name="Slot J.C."/>
            <person name="St John F."/>
            <person name="Stenlid J."/>
            <person name="Sun H."/>
            <person name="Sun S."/>
            <person name="Syed K."/>
            <person name="Tsang A."/>
            <person name="Wiebenga A."/>
            <person name="Young D."/>
            <person name="Pisabarro A."/>
            <person name="Eastwood D.C."/>
            <person name="Martin F."/>
            <person name="Cullen D."/>
            <person name="Grigoriev I.V."/>
            <person name="Hibbett D.S."/>
        </authorList>
    </citation>
    <scope>NUCLEOTIDE SEQUENCE [LARGE SCALE GENOMIC DNA]</scope>
    <source>
        <strain evidence="3 4">ATCC 11539</strain>
    </source>
</reference>
<dbReference type="KEGG" id="gtr:GLOTRDRAFT_95198"/>
<dbReference type="OrthoDB" id="2142759at2759"/>
<sequence>MLGSDEQSGNELCFVVGGCWRFGRLTAQTLYDWLEMVVVPVNLNGRRLQQKLIITEPALIFIHEETLAAKLADLGPESRQQGLPIFPDLRHMVRIPRSPGPLMAGHYLYYEVHWLLAAGHLHHNKLQLVQTDNLQLSRHYLSCAKPSLNGEGKQMNAVRERDKACRVSGIPAVDRNRGRNFTGLHVAHIIPLFAGEMIVDTPLGTQLSITSTADIDIPENAMLMRADIHALFNVYQFGPEKLGSRELSYPEELNERTRGKTADDTNGHPRARSNWWARTPSAQACTPSSAIEYTKSSQVNNIELQRVDGEVIRQRRGERG</sequence>
<proteinExistence type="predicted"/>
<protein>
    <recommendedName>
        <fullName evidence="2">HNH nuclease domain-containing protein</fullName>
    </recommendedName>
</protein>
<evidence type="ECO:0000313" key="4">
    <source>
        <dbReference type="Proteomes" id="UP000030669"/>
    </source>
</evidence>
<dbReference type="EMBL" id="KB469306">
    <property type="protein sequence ID" value="EPQ53190.1"/>
    <property type="molecule type" value="Genomic_DNA"/>
</dbReference>
<keyword evidence="4" id="KW-1185">Reference proteome</keyword>
<dbReference type="AlphaFoldDB" id="S7RG35"/>
<dbReference type="eggNOG" id="ENOG502SWU8">
    <property type="taxonomic scope" value="Eukaryota"/>
</dbReference>
<evidence type="ECO:0000256" key="1">
    <source>
        <dbReference type="SAM" id="MobiDB-lite"/>
    </source>
</evidence>
<dbReference type="GeneID" id="19309688"/>
<dbReference type="HOGENOM" id="CLU_868932_0_0_1"/>
<accession>S7RG35</accession>
<dbReference type="InterPro" id="IPR003615">
    <property type="entry name" value="HNH_nuc"/>
</dbReference>
<dbReference type="Proteomes" id="UP000030669">
    <property type="component" value="Unassembled WGS sequence"/>
</dbReference>
<dbReference type="Pfam" id="PF13391">
    <property type="entry name" value="HNH_2"/>
    <property type="match status" value="1"/>
</dbReference>
<name>S7RG35_GLOTA</name>
<feature type="region of interest" description="Disordered" evidence="1">
    <location>
        <begin position="250"/>
        <end position="273"/>
    </location>
</feature>
<evidence type="ECO:0000313" key="3">
    <source>
        <dbReference type="EMBL" id="EPQ53190.1"/>
    </source>
</evidence>
<feature type="compositionally biased region" description="Basic and acidic residues" evidence="1">
    <location>
        <begin position="253"/>
        <end position="267"/>
    </location>
</feature>
<dbReference type="RefSeq" id="XP_007868477.1">
    <property type="nucleotide sequence ID" value="XM_007870286.1"/>
</dbReference>